<dbReference type="OMA" id="YSARMEF"/>
<keyword evidence="3" id="KW-0808">Transferase</keyword>
<evidence type="ECO:0000313" key="3">
    <source>
        <dbReference type="EMBL" id="RCW31848.1"/>
    </source>
</evidence>
<keyword evidence="5" id="KW-1185">Reference proteome</keyword>
<dbReference type="EMBL" id="QNSA01000010">
    <property type="protein sequence ID" value="RBP70463.1"/>
    <property type="molecule type" value="Genomic_DNA"/>
</dbReference>
<gene>
    <name evidence="3" type="ORF">DET51_110102</name>
    <name evidence="2" type="ORF">DET64_110102</name>
</gene>
<evidence type="ECO:0000313" key="4">
    <source>
        <dbReference type="Proteomes" id="UP000252795"/>
    </source>
</evidence>
<evidence type="ECO:0000313" key="5">
    <source>
        <dbReference type="Proteomes" id="UP000253065"/>
    </source>
</evidence>
<dbReference type="InterPro" id="IPR002575">
    <property type="entry name" value="Aminoglycoside_PTrfase"/>
</dbReference>
<dbReference type="GO" id="GO:0016740">
    <property type="term" value="F:transferase activity"/>
    <property type="evidence" value="ECO:0007669"/>
    <property type="project" value="UniProtKB-KW"/>
</dbReference>
<sequence length="287" mass="32607">MLHQPSIEISGNSGCTVRLLTHDQRIMVEKECALPSYIPRLQAQIRKQNDFRHALTNPAIIVPELYDEADNPGLYSARMEFLPYLNFIDFLGVCSVPALMQSIKAIEGFIDHNLRTDYQTVNTSALLKLDEISRNISGEPQKQEIDQHFGNKLRNRLTKKEINIPNGWCHGDFTLSNIVFSANGDCIGLFDFLDSYIDSPIMDLVKLRQDTHLHWSLAKSKKPFSHLRVCQGLRQLDIFTKSKLSALGISGKEYNILQSVNVLRILPYANDTTTLNFIQTSLKTLED</sequence>
<name>A0A368USL4_MARNT</name>
<dbReference type="EMBL" id="QPJB01000010">
    <property type="protein sequence ID" value="RCW31848.1"/>
    <property type="molecule type" value="Genomic_DNA"/>
</dbReference>
<comment type="caution">
    <text evidence="3">The sequence shown here is derived from an EMBL/GenBank/DDBJ whole genome shotgun (WGS) entry which is preliminary data.</text>
</comment>
<organism evidence="3 4">
    <name type="scientific">Marinobacter nauticus</name>
    <name type="common">Marinobacter hydrocarbonoclasticus</name>
    <name type="synonym">Marinobacter aquaeolei</name>
    <dbReference type="NCBI Taxonomy" id="2743"/>
    <lineage>
        <taxon>Bacteria</taxon>
        <taxon>Pseudomonadati</taxon>
        <taxon>Pseudomonadota</taxon>
        <taxon>Gammaproteobacteria</taxon>
        <taxon>Pseudomonadales</taxon>
        <taxon>Marinobacteraceae</taxon>
        <taxon>Marinobacter</taxon>
    </lineage>
</organism>
<dbReference type="InterPro" id="IPR011009">
    <property type="entry name" value="Kinase-like_dom_sf"/>
</dbReference>
<dbReference type="AlphaFoldDB" id="A0A368USL4"/>
<reference evidence="3 4" key="1">
    <citation type="submission" date="2018-07" db="EMBL/GenBank/DDBJ databases">
        <title>Freshwater and sediment microbial communities from various areas in North America, analyzing microbe dynamics in response to fracking.</title>
        <authorList>
            <person name="Lamendella R."/>
        </authorList>
    </citation>
    <scope>NUCLEOTIDE SEQUENCE [LARGE SCALE GENOMIC DNA]</scope>
    <source>
        <strain evidence="3 4">114E</strain>
        <strain evidence="2 5">114E_o</strain>
    </source>
</reference>
<dbReference type="Proteomes" id="UP000252795">
    <property type="component" value="Unassembled WGS sequence"/>
</dbReference>
<dbReference type="SUPFAM" id="SSF56112">
    <property type="entry name" value="Protein kinase-like (PK-like)"/>
    <property type="match status" value="1"/>
</dbReference>
<dbReference type="RefSeq" id="WP_011784302.1">
    <property type="nucleotide sequence ID" value="NZ_QNSA01000010.1"/>
</dbReference>
<protein>
    <submittedName>
        <fullName evidence="3">Phosphotransferase family enzyme</fullName>
    </submittedName>
</protein>
<evidence type="ECO:0000259" key="1">
    <source>
        <dbReference type="Pfam" id="PF01636"/>
    </source>
</evidence>
<dbReference type="Proteomes" id="UP000253065">
    <property type="component" value="Unassembled WGS sequence"/>
</dbReference>
<proteinExistence type="predicted"/>
<evidence type="ECO:0000313" key="2">
    <source>
        <dbReference type="EMBL" id="RBP70463.1"/>
    </source>
</evidence>
<feature type="domain" description="Aminoglycoside phosphotransferase" evidence="1">
    <location>
        <begin position="41"/>
        <end position="208"/>
    </location>
</feature>
<dbReference type="Pfam" id="PF01636">
    <property type="entry name" value="APH"/>
    <property type="match status" value="1"/>
</dbReference>
<dbReference type="Gene3D" id="3.90.1200.10">
    <property type="match status" value="1"/>
</dbReference>
<accession>A0A368USL4</accession>